<dbReference type="AlphaFoldDB" id="A0AAJ0GY34"/>
<protein>
    <submittedName>
        <fullName evidence="1">Uncharacterized protein</fullName>
    </submittedName>
</protein>
<name>A0AAJ0GY34_9PEZI</name>
<proteinExistence type="predicted"/>
<dbReference type="EMBL" id="JAUDZG010000002">
    <property type="protein sequence ID" value="KAK3308301.1"/>
    <property type="molecule type" value="Genomic_DNA"/>
</dbReference>
<dbReference type="Proteomes" id="UP001273166">
    <property type="component" value="Unassembled WGS sequence"/>
</dbReference>
<accession>A0AAJ0GY34</accession>
<organism evidence="1 2">
    <name type="scientific">Chaetomium strumarium</name>
    <dbReference type="NCBI Taxonomy" id="1170767"/>
    <lineage>
        <taxon>Eukaryota</taxon>
        <taxon>Fungi</taxon>
        <taxon>Dikarya</taxon>
        <taxon>Ascomycota</taxon>
        <taxon>Pezizomycotina</taxon>
        <taxon>Sordariomycetes</taxon>
        <taxon>Sordariomycetidae</taxon>
        <taxon>Sordariales</taxon>
        <taxon>Chaetomiaceae</taxon>
        <taxon>Chaetomium</taxon>
    </lineage>
</organism>
<comment type="caution">
    <text evidence="1">The sequence shown here is derived from an EMBL/GenBank/DDBJ whole genome shotgun (WGS) entry which is preliminary data.</text>
</comment>
<reference evidence="1" key="1">
    <citation type="journal article" date="2023" name="Mol. Phylogenet. Evol.">
        <title>Genome-scale phylogeny and comparative genomics of the fungal order Sordariales.</title>
        <authorList>
            <person name="Hensen N."/>
            <person name="Bonometti L."/>
            <person name="Westerberg I."/>
            <person name="Brannstrom I.O."/>
            <person name="Guillou S."/>
            <person name="Cros-Aarteil S."/>
            <person name="Calhoun S."/>
            <person name="Haridas S."/>
            <person name="Kuo A."/>
            <person name="Mondo S."/>
            <person name="Pangilinan J."/>
            <person name="Riley R."/>
            <person name="LaButti K."/>
            <person name="Andreopoulos B."/>
            <person name="Lipzen A."/>
            <person name="Chen C."/>
            <person name="Yan M."/>
            <person name="Daum C."/>
            <person name="Ng V."/>
            <person name="Clum A."/>
            <person name="Steindorff A."/>
            <person name="Ohm R.A."/>
            <person name="Martin F."/>
            <person name="Silar P."/>
            <person name="Natvig D.O."/>
            <person name="Lalanne C."/>
            <person name="Gautier V."/>
            <person name="Ament-Velasquez S.L."/>
            <person name="Kruys A."/>
            <person name="Hutchinson M.I."/>
            <person name="Powell A.J."/>
            <person name="Barry K."/>
            <person name="Miller A.N."/>
            <person name="Grigoriev I.V."/>
            <person name="Debuchy R."/>
            <person name="Gladieux P."/>
            <person name="Hiltunen Thoren M."/>
            <person name="Johannesson H."/>
        </authorList>
    </citation>
    <scope>NUCLEOTIDE SEQUENCE</scope>
    <source>
        <strain evidence="1">CBS 333.67</strain>
    </source>
</reference>
<keyword evidence="2" id="KW-1185">Reference proteome</keyword>
<reference evidence="1" key="2">
    <citation type="submission" date="2023-06" db="EMBL/GenBank/DDBJ databases">
        <authorList>
            <consortium name="Lawrence Berkeley National Laboratory"/>
            <person name="Mondo S.J."/>
            <person name="Hensen N."/>
            <person name="Bonometti L."/>
            <person name="Westerberg I."/>
            <person name="Brannstrom I.O."/>
            <person name="Guillou S."/>
            <person name="Cros-Aarteil S."/>
            <person name="Calhoun S."/>
            <person name="Haridas S."/>
            <person name="Kuo A."/>
            <person name="Pangilinan J."/>
            <person name="Riley R."/>
            <person name="Labutti K."/>
            <person name="Andreopoulos B."/>
            <person name="Lipzen A."/>
            <person name="Chen C."/>
            <person name="Yanf M."/>
            <person name="Daum C."/>
            <person name="Ng V."/>
            <person name="Clum A."/>
            <person name="Steindorff A."/>
            <person name="Ohm R."/>
            <person name="Martin F."/>
            <person name="Silar P."/>
            <person name="Natvig D."/>
            <person name="Lalanne C."/>
            <person name="Gautier V."/>
            <person name="Ament-Velasquez S.L."/>
            <person name="Kruys A."/>
            <person name="Hutchinson M.I."/>
            <person name="Powell A.J."/>
            <person name="Barry K."/>
            <person name="Miller A.N."/>
            <person name="Grigoriev I.V."/>
            <person name="Debuchy R."/>
            <person name="Gladieux P."/>
            <person name="Thoren M.H."/>
            <person name="Johannesson H."/>
        </authorList>
    </citation>
    <scope>NUCLEOTIDE SEQUENCE</scope>
    <source>
        <strain evidence="1">CBS 333.67</strain>
    </source>
</reference>
<evidence type="ECO:0000313" key="1">
    <source>
        <dbReference type="EMBL" id="KAK3308301.1"/>
    </source>
</evidence>
<evidence type="ECO:0000313" key="2">
    <source>
        <dbReference type="Proteomes" id="UP001273166"/>
    </source>
</evidence>
<dbReference type="GeneID" id="87887571"/>
<sequence length="132" mass="14469">MCHGHPHYHSCGHQSVTWHYCPSAVIDLTTGYETPCPNITFAASQPSTSSCPLANCDFRSAGDGGWTCCKCGGRNSSGWCRNMSPNPKWERNAITNEWEWITRCDHGCCRNCVKDAPTSASNSGRKRGKKGV</sequence>
<gene>
    <name evidence="1" type="ORF">B0T15DRAFT_524106</name>
</gene>
<dbReference type="RefSeq" id="XP_062724081.1">
    <property type="nucleotide sequence ID" value="XM_062868742.1"/>
</dbReference>